<proteinExistence type="predicted"/>
<evidence type="ECO:0000313" key="9">
    <source>
        <dbReference type="EMBL" id="CDJ40988.1"/>
    </source>
</evidence>
<dbReference type="OMA" id="YCFTYAA"/>
<dbReference type="PANTHER" id="PTHR24058:SF103">
    <property type="entry name" value="SERINE_THREONINE-PROTEIN KINASE PRP4 HOMOLOG"/>
    <property type="match status" value="1"/>
</dbReference>
<evidence type="ECO:0000259" key="7">
    <source>
        <dbReference type="PROSITE" id="PS50011"/>
    </source>
</evidence>
<organism evidence="9 10">
    <name type="scientific">Eimeria tenella</name>
    <name type="common">Coccidian parasite</name>
    <dbReference type="NCBI Taxonomy" id="5802"/>
    <lineage>
        <taxon>Eukaryota</taxon>
        <taxon>Sar</taxon>
        <taxon>Alveolata</taxon>
        <taxon>Apicomplexa</taxon>
        <taxon>Conoidasida</taxon>
        <taxon>Coccidia</taxon>
        <taxon>Eucoccidiorida</taxon>
        <taxon>Eimeriorina</taxon>
        <taxon>Eimeriidae</taxon>
        <taxon>Eimeria</taxon>
    </lineage>
</organism>
<dbReference type="OrthoDB" id="1366754at2759"/>
<evidence type="ECO:0000256" key="5">
    <source>
        <dbReference type="ARBA" id="ARBA00022840"/>
    </source>
</evidence>
<evidence type="ECO:0000256" key="2">
    <source>
        <dbReference type="ARBA" id="ARBA00022679"/>
    </source>
</evidence>
<dbReference type="AlphaFoldDB" id="U6KVP1"/>
<dbReference type="Pfam" id="PF00069">
    <property type="entry name" value="Pkinase"/>
    <property type="match status" value="1"/>
</dbReference>
<feature type="domain" description="Protein kinase" evidence="7">
    <location>
        <begin position="412"/>
        <end position="754"/>
    </location>
</feature>
<dbReference type="VEuPathDB" id="ToxoDB:ETH_00005740"/>
<dbReference type="InterPro" id="IPR020864">
    <property type="entry name" value="MACPF"/>
</dbReference>
<dbReference type="PANTHER" id="PTHR24058">
    <property type="entry name" value="DUAL SPECIFICITY PROTEIN KINASE"/>
    <property type="match status" value="1"/>
</dbReference>
<reference evidence="9" key="1">
    <citation type="submission" date="2013-10" db="EMBL/GenBank/DDBJ databases">
        <title>Genomic analysis of the causative agents of coccidiosis in chickens.</title>
        <authorList>
            <person name="Reid A.J."/>
            <person name="Blake D."/>
            <person name="Billington K."/>
            <person name="Browne H."/>
            <person name="Dunn M."/>
            <person name="Hung S."/>
            <person name="Kawahara F."/>
            <person name="Miranda-Saavedra D."/>
            <person name="Mourier T."/>
            <person name="Nagra H."/>
            <person name="Otto T.D."/>
            <person name="Rawlings N."/>
            <person name="Sanchez A."/>
            <person name="Sanders M."/>
            <person name="Subramaniam C."/>
            <person name="Tay Y."/>
            <person name="Dear P."/>
            <person name="Doerig C."/>
            <person name="Gruber A."/>
            <person name="Parkinson J."/>
            <person name="Shirley M."/>
            <person name="Wan K.L."/>
            <person name="Berriman M."/>
            <person name="Tomley F."/>
            <person name="Pain A."/>
        </authorList>
    </citation>
    <scope>NUCLEOTIDE SEQUENCE [LARGE SCALE GENOMIC DNA]</scope>
    <source>
        <strain evidence="9">Houghton</strain>
    </source>
</reference>
<keyword evidence="3" id="KW-0547">Nucleotide-binding</keyword>
<keyword evidence="10" id="KW-1185">Reference proteome</keyword>
<keyword evidence="2" id="KW-0808">Transferase</keyword>
<evidence type="ECO:0000256" key="1">
    <source>
        <dbReference type="ARBA" id="ARBA00022527"/>
    </source>
</evidence>
<dbReference type="PROSITE" id="PS50011">
    <property type="entry name" value="PROTEIN_KINASE_DOM"/>
    <property type="match status" value="1"/>
</dbReference>
<keyword evidence="1" id="KW-0723">Serine/threonine-protein kinase</keyword>
<dbReference type="Proteomes" id="UP000030747">
    <property type="component" value="Unassembled WGS sequence"/>
</dbReference>
<dbReference type="VEuPathDB" id="ToxoDB:ETH2_1206400"/>
<gene>
    <name evidence="9" type="ORF">ETH_00005740</name>
</gene>
<feature type="region of interest" description="Disordered" evidence="6">
    <location>
        <begin position="511"/>
        <end position="553"/>
    </location>
</feature>
<dbReference type="InterPro" id="IPR000719">
    <property type="entry name" value="Prot_kinase_dom"/>
</dbReference>
<reference evidence="9" key="2">
    <citation type="submission" date="2013-10" db="EMBL/GenBank/DDBJ databases">
        <authorList>
            <person name="Aslett M."/>
        </authorList>
    </citation>
    <scope>NUCLEOTIDE SEQUENCE [LARGE SCALE GENOMIC DNA]</scope>
    <source>
        <strain evidence="9">Houghton</strain>
    </source>
</reference>
<dbReference type="SMART" id="SM00220">
    <property type="entry name" value="S_TKc"/>
    <property type="match status" value="1"/>
</dbReference>
<dbReference type="SUPFAM" id="SSF56112">
    <property type="entry name" value="Protein kinase-like (PK-like)"/>
    <property type="match status" value="1"/>
</dbReference>
<evidence type="ECO:0000256" key="4">
    <source>
        <dbReference type="ARBA" id="ARBA00022777"/>
    </source>
</evidence>
<sequence length="767" mass="83754">MGDPGLRFPIIQFTFLQDAEGVSRDLKELQPLGAYSRPFVACKQSETLSEVATLADYLQELAADAAVAAGDTLGFNAFSASAAYREQARKTVQKKSRTFILKTYCLRYEAGLAQSDDFSWNYTLAFTDGVAALPDVFDGSSSEGQGCNPTLWRENSHDSVCADTNVKTWMNFIDQFGTHYIVKLFAGGKLTQQITMSNSDIAQLTSSGTNVKSALKATFGVVSGGVSSNVSKEAEQREQLKHFQYETETLIVGGRVPKDVSDPDSMAEWSDTVEELPMPVKITIQSLSYLLPEEKKEAFEKASRFYAEAVGMSRADLNAMGGKVESIGEVLRKATQVTYAGDPPGYAFCAPHERVLLGFALQLNFLDDAAIAQDAEIKACPSGRDKCDGIEKPPKEGDDARIFALCGPEPVAGLEQVVAQGPAKAMAVCPQGSVILSGFTLSLAGGREGLLKTTFFPCRAGVPTCSVLATRGIEKNFVWIACVDEKTPGLQDIVNVAETVTGVASKVTNMDGTVKPAGDKGDALRGRREGPADRAGDRNDTLPDALGDRVGDRVRDRVGDRNDRAADQRLCVLKVCDFGSAADFAENTPTAYLVSRFYRAPEIIIGAKYGPQIDVWAAAATLYELATGQVLFQGRTNNDMLRCIMEYRGKLPNKLIRAGQLAHLHFNQDLEFVFKDKDPFSKREVPKVLRDLRPCRSVTEALLERQPCWLKGNSPKANFVRKKLKQFGDLIEKCLILDPQKRLTPDEALQHPFVKETIHFVDAGPRA</sequence>
<keyword evidence="4" id="KW-0418">Kinase</keyword>
<dbReference type="PROSITE" id="PS51412">
    <property type="entry name" value="MACPF_2"/>
    <property type="match status" value="1"/>
</dbReference>
<dbReference type="GeneID" id="25250356"/>
<dbReference type="GO" id="GO:0005524">
    <property type="term" value="F:ATP binding"/>
    <property type="evidence" value="ECO:0007669"/>
    <property type="project" value="UniProtKB-KW"/>
</dbReference>
<dbReference type="RefSeq" id="XP_013231738.1">
    <property type="nucleotide sequence ID" value="XM_013376284.1"/>
</dbReference>
<dbReference type="GO" id="GO:0004674">
    <property type="term" value="F:protein serine/threonine kinase activity"/>
    <property type="evidence" value="ECO:0007669"/>
    <property type="project" value="UniProtKB-KW"/>
</dbReference>
<dbReference type="Gene3D" id="1.10.510.10">
    <property type="entry name" value="Transferase(Phosphotransferase) domain 1"/>
    <property type="match status" value="1"/>
</dbReference>
<dbReference type="Pfam" id="PF01823">
    <property type="entry name" value="MACPF"/>
    <property type="match status" value="1"/>
</dbReference>
<dbReference type="InterPro" id="IPR011009">
    <property type="entry name" value="Kinase-like_dom_sf"/>
</dbReference>
<feature type="domain" description="MACPF" evidence="8">
    <location>
        <begin position="1"/>
        <end position="321"/>
    </location>
</feature>
<dbReference type="SMART" id="SM00457">
    <property type="entry name" value="MACPF"/>
    <property type="match status" value="1"/>
</dbReference>
<evidence type="ECO:0000256" key="6">
    <source>
        <dbReference type="SAM" id="MobiDB-lite"/>
    </source>
</evidence>
<evidence type="ECO:0000256" key="3">
    <source>
        <dbReference type="ARBA" id="ARBA00022741"/>
    </source>
</evidence>
<dbReference type="EMBL" id="HG675415">
    <property type="protein sequence ID" value="CDJ40988.1"/>
    <property type="molecule type" value="Genomic_DNA"/>
</dbReference>
<name>U6KVP1_EIMTE</name>
<feature type="compositionally biased region" description="Basic and acidic residues" evidence="6">
    <location>
        <begin position="517"/>
        <end position="553"/>
    </location>
</feature>
<evidence type="ECO:0000259" key="8">
    <source>
        <dbReference type="PROSITE" id="PS51412"/>
    </source>
</evidence>
<protein>
    <submittedName>
        <fullName evidence="9">Membrane-attack complex / perforin domain-containing protein, putative</fullName>
    </submittedName>
</protein>
<keyword evidence="5" id="KW-0067">ATP-binding</keyword>
<dbReference type="InterPro" id="IPR050494">
    <property type="entry name" value="Ser_Thr_dual-spec_kinase"/>
</dbReference>
<dbReference type="VEuPathDB" id="ToxoDB:ETH2_1206700"/>
<accession>U6KVP1</accession>
<evidence type="ECO:0000313" key="10">
    <source>
        <dbReference type="Proteomes" id="UP000030747"/>
    </source>
</evidence>